<name>X1TG36_9ZZZZ</name>
<organism evidence="1">
    <name type="scientific">marine sediment metagenome</name>
    <dbReference type="NCBI Taxonomy" id="412755"/>
    <lineage>
        <taxon>unclassified sequences</taxon>
        <taxon>metagenomes</taxon>
        <taxon>ecological metagenomes</taxon>
    </lineage>
</organism>
<comment type="caution">
    <text evidence="1">The sequence shown here is derived from an EMBL/GenBank/DDBJ whole genome shotgun (WGS) entry which is preliminary data.</text>
</comment>
<accession>X1TG36</accession>
<evidence type="ECO:0000313" key="1">
    <source>
        <dbReference type="EMBL" id="GAI90331.1"/>
    </source>
</evidence>
<feature type="non-terminal residue" evidence="1">
    <location>
        <position position="1"/>
    </location>
</feature>
<reference evidence="1" key="1">
    <citation type="journal article" date="2014" name="Front. Microbiol.">
        <title>High frequency of phylogenetically diverse reductive dehalogenase-homologous genes in deep subseafloor sedimentary metagenomes.</title>
        <authorList>
            <person name="Kawai M."/>
            <person name="Futagami T."/>
            <person name="Toyoda A."/>
            <person name="Takaki Y."/>
            <person name="Nishi S."/>
            <person name="Hori S."/>
            <person name="Arai W."/>
            <person name="Tsubouchi T."/>
            <person name="Morono Y."/>
            <person name="Uchiyama I."/>
            <person name="Ito T."/>
            <person name="Fujiyama A."/>
            <person name="Inagaki F."/>
            <person name="Takami H."/>
        </authorList>
    </citation>
    <scope>NUCLEOTIDE SEQUENCE</scope>
    <source>
        <strain evidence="1">Expedition CK06-06</strain>
    </source>
</reference>
<dbReference type="EMBL" id="BARW01019011">
    <property type="protein sequence ID" value="GAI90331.1"/>
    <property type="molecule type" value="Genomic_DNA"/>
</dbReference>
<gene>
    <name evidence="1" type="ORF">S12H4_32413</name>
</gene>
<proteinExistence type="predicted"/>
<protein>
    <submittedName>
        <fullName evidence="1">Uncharacterized protein</fullName>
    </submittedName>
</protein>
<sequence length="32" mass="3684">ELMYIGLFIASLSEFSLFNRSLCSITRLQHGH</sequence>
<dbReference type="AlphaFoldDB" id="X1TG36"/>